<evidence type="ECO:0000313" key="7">
    <source>
        <dbReference type="EMBL" id="MBR9971937.1"/>
    </source>
</evidence>
<accession>A0ABS5ICP3</accession>
<keyword evidence="4 6" id="KW-1133">Transmembrane helix</keyword>
<reference evidence="7 8" key="1">
    <citation type="submission" date="2021-04" db="EMBL/GenBank/DDBJ databases">
        <title>Magnetospirillum sulfuroxidans sp. nov., a facultative chemolithoautotrophic sulfur-oxidizing alphaproteobacterium isolated from freshwater sediment and proposals for Paramagetospirillum gen. nov., and Magnetospirillaceae fam. nov.</title>
        <authorList>
            <person name="Koziaeva V."/>
            <person name="Geelhoed J.S."/>
            <person name="Sorokin D.Y."/>
            <person name="Grouzdev D.S."/>
        </authorList>
    </citation>
    <scope>NUCLEOTIDE SEQUENCE [LARGE SCALE GENOMIC DNA]</scope>
    <source>
        <strain evidence="7 8">J10</strain>
    </source>
</reference>
<evidence type="ECO:0000313" key="8">
    <source>
        <dbReference type="Proteomes" id="UP000680714"/>
    </source>
</evidence>
<keyword evidence="8" id="KW-1185">Reference proteome</keyword>
<sequence>MRPWIVIAGLSGLVAVGMGAYGTHGLAGDDAAQALVERASQYQLFHALALLAADRLANDGRRGTDMLAHMAALLFVLGIVLFCGSLYLKALTGAPLAVPMVTPAGGMTLMAAWLVLTVSGVRK</sequence>
<dbReference type="InterPro" id="IPR006696">
    <property type="entry name" value="DUF423"/>
</dbReference>
<dbReference type="EMBL" id="JAGTUF010000007">
    <property type="protein sequence ID" value="MBR9971937.1"/>
    <property type="molecule type" value="Genomic_DNA"/>
</dbReference>
<evidence type="ECO:0000256" key="3">
    <source>
        <dbReference type="ARBA" id="ARBA00022692"/>
    </source>
</evidence>
<dbReference type="PANTHER" id="PTHR43461:SF1">
    <property type="entry name" value="TRANSMEMBRANE PROTEIN 256"/>
    <property type="match status" value="1"/>
</dbReference>
<evidence type="ECO:0000256" key="5">
    <source>
        <dbReference type="ARBA" id="ARBA00023136"/>
    </source>
</evidence>
<comment type="caution">
    <text evidence="7">The sequence shown here is derived from an EMBL/GenBank/DDBJ whole genome shotgun (WGS) entry which is preliminary data.</text>
</comment>
<evidence type="ECO:0000256" key="2">
    <source>
        <dbReference type="ARBA" id="ARBA00009694"/>
    </source>
</evidence>
<name>A0ABS5ICP3_9PROT</name>
<keyword evidence="5 6" id="KW-0472">Membrane</keyword>
<dbReference type="RefSeq" id="WP_211548200.1">
    <property type="nucleotide sequence ID" value="NZ_JAGTUF010000007.1"/>
</dbReference>
<comment type="similarity">
    <text evidence="2">Belongs to the UPF0382 family.</text>
</comment>
<organism evidence="7 8">
    <name type="scientific">Magnetospirillum sulfuroxidans</name>
    <dbReference type="NCBI Taxonomy" id="611300"/>
    <lineage>
        <taxon>Bacteria</taxon>
        <taxon>Pseudomonadati</taxon>
        <taxon>Pseudomonadota</taxon>
        <taxon>Alphaproteobacteria</taxon>
        <taxon>Rhodospirillales</taxon>
        <taxon>Rhodospirillaceae</taxon>
        <taxon>Magnetospirillum</taxon>
    </lineage>
</organism>
<protein>
    <submittedName>
        <fullName evidence="7">DUF423 domain-containing protein</fullName>
    </submittedName>
</protein>
<proteinExistence type="inferred from homology"/>
<feature type="transmembrane region" description="Helical" evidence="6">
    <location>
        <begin position="70"/>
        <end position="88"/>
    </location>
</feature>
<feature type="transmembrane region" description="Helical" evidence="6">
    <location>
        <begin position="100"/>
        <end position="121"/>
    </location>
</feature>
<comment type="subcellular location">
    <subcellularLocation>
        <location evidence="1">Membrane</location>
        <topology evidence="1">Multi-pass membrane protein</topology>
    </subcellularLocation>
</comment>
<dbReference type="Proteomes" id="UP000680714">
    <property type="component" value="Unassembled WGS sequence"/>
</dbReference>
<evidence type="ECO:0000256" key="4">
    <source>
        <dbReference type="ARBA" id="ARBA00022989"/>
    </source>
</evidence>
<gene>
    <name evidence="7" type="ORF">KEC16_09440</name>
</gene>
<evidence type="ECO:0000256" key="6">
    <source>
        <dbReference type="SAM" id="Phobius"/>
    </source>
</evidence>
<dbReference type="Pfam" id="PF04241">
    <property type="entry name" value="DUF423"/>
    <property type="match status" value="1"/>
</dbReference>
<dbReference type="PANTHER" id="PTHR43461">
    <property type="entry name" value="TRANSMEMBRANE PROTEIN 256"/>
    <property type="match status" value="1"/>
</dbReference>
<evidence type="ECO:0000256" key="1">
    <source>
        <dbReference type="ARBA" id="ARBA00004141"/>
    </source>
</evidence>
<keyword evidence="3 6" id="KW-0812">Transmembrane</keyword>